<dbReference type="GO" id="GO:0016020">
    <property type="term" value="C:membrane"/>
    <property type="evidence" value="ECO:0007669"/>
    <property type="project" value="UniProtKB-SubCell"/>
</dbReference>
<evidence type="ECO:0000313" key="6">
    <source>
        <dbReference type="EMBL" id="AIZ56813.1"/>
    </source>
</evidence>
<keyword evidence="2 5" id="KW-0812">Transmembrane</keyword>
<dbReference type="InterPro" id="IPR038978">
    <property type="entry name" value="MJ0935"/>
</dbReference>
<accession>A0A0A7LCT0</accession>
<feature type="transmembrane region" description="Helical" evidence="5">
    <location>
        <begin position="29"/>
        <end position="50"/>
    </location>
</feature>
<evidence type="ECO:0000256" key="2">
    <source>
        <dbReference type="ARBA" id="ARBA00022692"/>
    </source>
</evidence>
<dbReference type="PANTHER" id="PTHR42198">
    <property type="entry name" value="INTEGRAL MEMBRANE PROTEIN"/>
    <property type="match status" value="1"/>
</dbReference>
<evidence type="ECO:0008006" key="8">
    <source>
        <dbReference type="Google" id="ProtNLM"/>
    </source>
</evidence>
<dbReference type="InterPro" id="IPR002809">
    <property type="entry name" value="EMC3/TMCO1"/>
</dbReference>
<keyword evidence="4 5" id="KW-0472">Membrane</keyword>
<feature type="transmembrane region" description="Helical" evidence="5">
    <location>
        <begin position="221"/>
        <end position="241"/>
    </location>
</feature>
<feature type="transmembrane region" description="Helical" evidence="5">
    <location>
        <begin position="70"/>
        <end position="91"/>
    </location>
</feature>
<dbReference type="GeneID" id="24818600"/>
<proteinExistence type="predicted"/>
<dbReference type="RefSeq" id="WP_238603096.1">
    <property type="nucleotide sequence ID" value="NZ_CP010070.1"/>
</dbReference>
<reference evidence="6 7" key="1">
    <citation type="journal article" date="2014" name="Appl. Environ. Microbiol.">
        <title>Comparative Genome Analysis of 'Candidatus Methanoplasma termitum' Indicates a New Mode of Energy Metabolism in the Seventh Order of Methanogens.</title>
        <authorList>
            <person name="Lang K."/>
            <person name="Schuldes J."/>
            <person name="Klingl A."/>
            <person name="Poehlein A."/>
            <person name="Daniel R."/>
            <person name="Brune A."/>
        </authorList>
    </citation>
    <scope>NUCLEOTIDE SEQUENCE [LARGE SCALE GENOMIC DNA]</scope>
    <source>
        <strain evidence="7">Mpt1</strain>
    </source>
</reference>
<dbReference type="HOGENOM" id="CLU_091576_0_0_2"/>
<dbReference type="PANTHER" id="PTHR42198:SF1">
    <property type="entry name" value="INTEGRAL MEMBRANE PROTEIN"/>
    <property type="match status" value="1"/>
</dbReference>
<comment type="subcellular location">
    <subcellularLocation>
        <location evidence="1">Membrane</location>
        <topology evidence="1">Multi-pass membrane protein</topology>
    </subcellularLocation>
</comment>
<keyword evidence="3 5" id="KW-1133">Transmembrane helix</keyword>
<sequence>MPNPGSPQAAKQAQQNMQSAMGPLMSKGMMIGMAGMLVVMLVSMMWRAQIGQALNFAFEPAFGLNGNHPVVTLIIAGLIMITLSTIIRTYMTDFVSQARNQKIQSEFNKEMRQARLENNLYKLKKLQEEQPKIMAKSMETQSQMMKFMPITMIIIMPIYAWVGFFLCDPYYIPSQYHGDLGWFFNFNMGGLFVTQVGDAFVHTGTVINMPWNITTDLIDRLWILPMWMIIYTMLSLPIGQLENRLVRYFMLKKRLKELDAIEKQS</sequence>
<name>A0A0A7LCT0_9ARCH</name>
<gene>
    <name evidence="6" type="ORF">Mpt1_c09380</name>
</gene>
<dbReference type="SMART" id="SM01415">
    <property type="entry name" value="DUF106"/>
    <property type="match status" value="1"/>
</dbReference>
<dbReference type="STRING" id="1577791.Mpt1_c09380"/>
<protein>
    <recommendedName>
        <fullName evidence="8">DUF106 domain-containing protein</fullName>
    </recommendedName>
</protein>
<evidence type="ECO:0000256" key="3">
    <source>
        <dbReference type="ARBA" id="ARBA00022989"/>
    </source>
</evidence>
<dbReference type="AlphaFoldDB" id="A0A0A7LCT0"/>
<keyword evidence="7" id="KW-1185">Reference proteome</keyword>
<dbReference type="Proteomes" id="UP000030787">
    <property type="component" value="Chromosome"/>
</dbReference>
<dbReference type="KEGG" id="mear:Mpt1_c09380"/>
<organism evidence="6 7">
    <name type="scientific">Candidatus Methanoplasma termitum</name>
    <dbReference type="NCBI Taxonomy" id="1577791"/>
    <lineage>
        <taxon>Archaea</taxon>
        <taxon>Methanobacteriati</taxon>
        <taxon>Thermoplasmatota</taxon>
        <taxon>Thermoplasmata</taxon>
        <taxon>Methanomassiliicoccales</taxon>
        <taxon>Methanomassiliicoccaceae</taxon>
        <taxon>Candidatus Methanoplasma</taxon>
    </lineage>
</organism>
<dbReference type="Pfam" id="PF01956">
    <property type="entry name" value="EMC3_TMCO1"/>
    <property type="match status" value="1"/>
</dbReference>
<feature type="transmembrane region" description="Helical" evidence="5">
    <location>
        <begin position="147"/>
        <end position="172"/>
    </location>
</feature>
<evidence type="ECO:0000313" key="7">
    <source>
        <dbReference type="Proteomes" id="UP000030787"/>
    </source>
</evidence>
<evidence type="ECO:0000256" key="4">
    <source>
        <dbReference type="ARBA" id="ARBA00023136"/>
    </source>
</evidence>
<dbReference type="EMBL" id="CP010070">
    <property type="protein sequence ID" value="AIZ56813.1"/>
    <property type="molecule type" value="Genomic_DNA"/>
</dbReference>
<evidence type="ECO:0000256" key="1">
    <source>
        <dbReference type="ARBA" id="ARBA00004141"/>
    </source>
</evidence>
<evidence type="ECO:0000256" key="5">
    <source>
        <dbReference type="SAM" id="Phobius"/>
    </source>
</evidence>